<evidence type="ECO:0000256" key="1">
    <source>
        <dbReference type="SAM" id="MobiDB-lite"/>
    </source>
</evidence>
<evidence type="ECO:0000313" key="4">
    <source>
        <dbReference type="Proteomes" id="UP000095282"/>
    </source>
</evidence>
<dbReference type="WBParaSite" id="Csp11.Scaffold629.g10662.t1">
    <property type="protein sequence ID" value="Csp11.Scaffold629.g10662.t1"/>
    <property type="gene ID" value="Csp11.Scaffold629.g10662"/>
</dbReference>
<organism evidence="4 5">
    <name type="scientific">Caenorhabditis tropicalis</name>
    <dbReference type="NCBI Taxonomy" id="1561998"/>
    <lineage>
        <taxon>Eukaryota</taxon>
        <taxon>Metazoa</taxon>
        <taxon>Ecdysozoa</taxon>
        <taxon>Nematoda</taxon>
        <taxon>Chromadorea</taxon>
        <taxon>Rhabditida</taxon>
        <taxon>Rhabditina</taxon>
        <taxon>Rhabditomorpha</taxon>
        <taxon>Rhabditoidea</taxon>
        <taxon>Rhabditidae</taxon>
        <taxon>Peloderinae</taxon>
        <taxon>Caenorhabditis</taxon>
    </lineage>
</organism>
<evidence type="ECO:0000256" key="2">
    <source>
        <dbReference type="SAM" id="Phobius"/>
    </source>
</evidence>
<dbReference type="Proteomes" id="UP000095282">
    <property type="component" value="Unplaced"/>
</dbReference>
<protein>
    <submittedName>
        <fullName evidence="5">Lipoprotein</fullName>
    </submittedName>
</protein>
<feature type="transmembrane region" description="Helical" evidence="2">
    <location>
        <begin position="193"/>
        <end position="214"/>
    </location>
</feature>
<evidence type="ECO:0000313" key="5">
    <source>
        <dbReference type="WBParaSite" id="Csp11.Scaffold629.g10662.t1"/>
    </source>
</evidence>
<name>A0A1I7TQ47_9PELO</name>
<feature type="chain" id="PRO_5009307813" evidence="3">
    <location>
        <begin position="20"/>
        <end position="298"/>
    </location>
</feature>
<feature type="compositionally biased region" description="Basic and acidic residues" evidence="1">
    <location>
        <begin position="228"/>
        <end position="290"/>
    </location>
</feature>
<keyword evidence="2" id="KW-0812">Transmembrane</keyword>
<keyword evidence="2" id="KW-0472">Membrane</keyword>
<keyword evidence="4" id="KW-1185">Reference proteome</keyword>
<reference evidence="5" key="1">
    <citation type="submission" date="2016-11" db="UniProtKB">
        <authorList>
            <consortium name="WormBaseParasite"/>
        </authorList>
    </citation>
    <scope>IDENTIFICATION</scope>
</reference>
<sequence length="298" mass="33938">MKILAIGFVLFLAISPCYSQSKSGSIKICNVEKDTDASWLATIDSLALFISKNHMKAPEIYEQKGQETCEFVGNVDRSKMRSDFILVVKKHNKTIFDCDPEWGRSSFGILNFFPESYKSVKTTYANMPYVAKLAFTSSEKEEKLKWYNVTSSKNLMGILVKEKKLLSPQSRIPDEYPFKAAKEERMKRRTLKAVIALMSLAVCSLLVIMFLGSLARYNESKKIKAEELERKKRHEQKEAAEPEPTSKKLSSEKSEKTTKKSEKTEKSKKDSEKQPLIDLSKKSQKSDKSSAKSAKKRD</sequence>
<evidence type="ECO:0000256" key="3">
    <source>
        <dbReference type="SAM" id="SignalP"/>
    </source>
</evidence>
<feature type="region of interest" description="Disordered" evidence="1">
    <location>
        <begin position="228"/>
        <end position="298"/>
    </location>
</feature>
<keyword evidence="2" id="KW-1133">Transmembrane helix</keyword>
<dbReference type="AlphaFoldDB" id="A0A1I7TQ47"/>
<feature type="signal peptide" evidence="3">
    <location>
        <begin position="1"/>
        <end position="19"/>
    </location>
</feature>
<proteinExistence type="predicted"/>
<dbReference type="eggNOG" id="KOG3573">
    <property type="taxonomic scope" value="Eukaryota"/>
</dbReference>
<accession>A0A1I7TQ47</accession>
<keyword evidence="3" id="KW-0732">Signal</keyword>
<dbReference type="STRING" id="1561998.A0A1I7TQ47"/>